<sequence length="165" mass="17909">MATPNIVATRIDERLVHGQGQLWIKSLGVNTVIVANDDAAADKMAQTLMKTVIPGNIAMRFFTLQKTIDIIHKAAPDQKIFLIVKTPEDALKLVAGGVPTGEINVGNIHNAEGKEKVTRSIFLGPEDKAAFVEMADKYGITFNTRTTPTGADGSVEVDIMEFCRK</sequence>
<keyword evidence="6" id="KW-0598">Phosphotransferase system</keyword>
<evidence type="ECO:0000256" key="3">
    <source>
        <dbReference type="ARBA" id="ARBA00022490"/>
    </source>
</evidence>
<evidence type="ECO:0000256" key="6">
    <source>
        <dbReference type="ARBA" id="ARBA00022683"/>
    </source>
</evidence>
<keyword evidence="10" id="KW-1185">Reference proteome</keyword>
<evidence type="ECO:0000256" key="7">
    <source>
        <dbReference type="ARBA" id="ARBA00022777"/>
    </source>
</evidence>
<dbReference type="SUPFAM" id="SSF52728">
    <property type="entry name" value="PTS IIb component"/>
    <property type="match status" value="1"/>
</dbReference>
<dbReference type="CDD" id="cd00001">
    <property type="entry name" value="PTS_IIB_man"/>
    <property type="match status" value="1"/>
</dbReference>
<reference evidence="9 10" key="1">
    <citation type="submission" date="2020-10" db="EMBL/GenBank/DDBJ databases">
        <title>ChiBAC.</title>
        <authorList>
            <person name="Zenner C."/>
            <person name="Hitch T.C.A."/>
            <person name="Clavel T."/>
        </authorList>
    </citation>
    <scope>NUCLEOTIDE SEQUENCE [LARGE SCALE GENOMIC DNA]</scope>
    <source>
        <strain evidence="9 10">DSM 107455</strain>
    </source>
</reference>
<dbReference type="Proteomes" id="UP001194273">
    <property type="component" value="Unassembled WGS sequence"/>
</dbReference>
<name>A0ABR9QTK8_9ACTN</name>
<evidence type="ECO:0000256" key="4">
    <source>
        <dbReference type="ARBA" id="ARBA00022597"/>
    </source>
</evidence>
<comment type="caution">
    <text evidence="9">The sequence shown here is derived from an EMBL/GenBank/DDBJ whole genome shotgun (WGS) entry which is preliminary data.</text>
</comment>
<protein>
    <submittedName>
        <fullName evidence="9">PTS system mannose/fructose/N-acetylgalactosamine-transporter subunit IIB</fullName>
    </submittedName>
</protein>
<feature type="domain" description="PTS EIIB type-4" evidence="8">
    <location>
        <begin position="2"/>
        <end position="165"/>
    </location>
</feature>
<keyword evidence="5" id="KW-0808">Transferase</keyword>
<accession>A0ABR9QTK8</accession>
<dbReference type="PROSITE" id="PS51101">
    <property type="entry name" value="PTS_EIIB_TYPE_4"/>
    <property type="match status" value="1"/>
</dbReference>
<gene>
    <name evidence="9" type="ORF">INF26_05935</name>
</gene>
<evidence type="ECO:0000256" key="1">
    <source>
        <dbReference type="ARBA" id="ARBA00004496"/>
    </source>
</evidence>
<comment type="subcellular location">
    <subcellularLocation>
        <location evidence="1">Cytoplasm</location>
    </subcellularLocation>
</comment>
<evidence type="ECO:0000256" key="2">
    <source>
        <dbReference type="ARBA" id="ARBA00022448"/>
    </source>
</evidence>
<proteinExistence type="predicted"/>
<evidence type="ECO:0000259" key="8">
    <source>
        <dbReference type="PROSITE" id="PS51101"/>
    </source>
</evidence>
<keyword evidence="4" id="KW-0762">Sugar transport</keyword>
<keyword evidence="3" id="KW-0963">Cytoplasm</keyword>
<evidence type="ECO:0000313" key="9">
    <source>
        <dbReference type="EMBL" id="MBE5024395.1"/>
    </source>
</evidence>
<dbReference type="InterPro" id="IPR036667">
    <property type="entry name" value="PTS_IIB_sorbose-sp_sf"/>
</dbReference>
<dbReference type="RefSeq" id="WP_193529873.1">
    <property type="nucleotide sequence ID" value="NZ_JADCJZ010000002.1"/>
</dbReference>
<keyword evidence="2" id="KW-0813">Transport</keyword>
<dbReference type="EMBL" id="JADCJZ010000002">
    <property type="protein sequence ID" value="MBE5024395.1"/>
    <property type="molecule type" value="Genomic_DNA"/>
</dbReference>
<organism evidence="9 10">
    <name type="scientific">Thermophilibacter gallinarum</name>
    <dbReference type="NCBI Taxonomy" id="2779357"/>
    <lineage>
        <taxon>Bacteria</taxon>
        <taxon>Bacillati</taxon>
        <taxon>Actinomycetota</taxon>
        <taxon>Coriobacteriia</taxon>
        <taxon>Coriobacteriales</taxon>
        <taxon>Atopobiaceae</taxon>
        <taxon>Thermophilibacter</taxon>
    </lineage>
</organism>
<evidence type="ECO:0000256" key="5">
    <source>
        <dbReference type="ARBA" id="ARBA00022679"/>
    </source>
</evidence>
<dbReference type="Pfam" id="PF03830">
    <property type="entry name" value="PTSIIB_sorb"/>
    <property type="match status" value="1"/>
</dbReference>
<dbReference type="Gene3D" id="3.40.35.10">
    <property type="entry name" value="Phosphotransferase system, sorbose subfamily IIB component"/>
    <property type="match status" value="1"/>
</dbReference>
<dbReference type="InterPro" id="IPR004720">
    <property type="entry name" value="PTS_IIB_sorbose-sp"/>
</dbReference>
<evidence type="ECO:0000313" key="10">
    <source>
        <dbReference type="Proteomes" id="UP001194273"/>
    </source>
</evidence>
<keyword evidence="7" id="KW-0418">Kinase</keyword>